<feature type="region of interest" description="Disordered" evidence="1">
    <location>
        <begin position="73"/>
        <end position="202"/>
    </location>
</feature>
<sequence>MHSFESTMQGIHCRNSFKLWSSDHTVIVSLAHKPVAGLALGPLLDNMLLGLGLTLGGPKGLLNPGSIVHFEDAEDCGSNGESAPTSLSSDVAVDAPLPTSSPSSSGVGVGAGSTSPLPSGAGAVSCSTSPPFTCPSSSNSGCDRESGWPSPPPSPVPVPLPSPTESEPCEESTSAFTSSAAGASGSDLVVNLGGQPVAAANH</sequence>
<gene>
    <name evidence="2" type="ORF">BT96DRAFT_287500</name>
</gene>
<keyword evidence="3" id="KW-1185">Reference proteome</keyword>
<protein>
    <submittedName>
        <fullName evidence="2">Uncharacterized protein</fullName>
    </submittedName>
</protein>
<dbReference type="Proteomes" id="UP000799118">
    <property type="component" value="Unassembled WGS sequence"/>
</dbReference>
<evidence type="ECO:0000256" key="1">
    <source>
        <dbReference type="SAM" id="MobiDB-lite"/>
    </source>
</evidence>
<evidence type="ECO:0000313" key="2">
    <source>
        <dbReference type="EMBL" id="KAE9392128.1"/>
    </source>
</evidence>
<name>A0A6A4H371_9AGAR</name>
<proteinExistence type="predicted"/>
<organism evidence="2 3">
    <name type="scientific">Gymnopus androsaceus JB14</name>
    <dbReference type="NCBI Taxonomy" id="1447944"/>
    <lineage>
        <taxon>Eukaryota</taxon>
        <taxon>Fungi</taxon>
        <taxon>Dikarya</taxon>
        <taxon>Basidiomycota</taxon>
        <taxon>Agaricomycotina</taxon>
        <taxon>Agaricomycetes</taxon>
        <taxon>Agaricomycetidae</taxon>
        <taxon>Agaricales</taxon>
        <taxon>Marasmiineae</taxon>
        <taxon>Omphalotaceae</taxon>
        <taxon>Gymnopus</taxon>
    </lineage>
</organism>
<dbReference type="EMBL" id="ML769604">
    <property type="protein sequence ID" value="KAE9392128.1"/>
    <property type="molecule type" value="Genomic_DNA"/>
</dbReference>
<evidence type="ECO:0000313" key="3">
    <source>
        <dbReference type="Proteomes" id="UP000799118"/>
    </source>
</evidence>
<accession>A0A6A4H371</accession>
<feature type="compositionally biased region" description="Pro residues" evidence="1">
    <location>
        <begin position="149"/>
        <end position="162"/>
    </location>
</feature>
<feature type="compositionally biased region" description="Low complexity" evidence="1">
    <location>
        <begin position="163"/>
        <end position="186"/>
    </location>
</feature>
<feature type="compositionally biased region" description="Low complexity" evidence="1">
    <location>
        <begin position="95"/>
        <end position="116"/>
    </location>
</feature>
<dbReference type="AlphaFoldDB" id="A0A6A4H371"/>
<feature type="compositionally biased region" description="Polar residues" evidence="1">
    <location>
        <begin position="79"/>
        <end position="89"/>
    </location>
</feature>
<feature type="compositionally biased region" description="Low complexity" evidence="1">
    <location>
        <begin position="125"/>
        <end position="140"/>
    </location>
</feature>
<reference evidence="2" key="1">
    <citation type="journal article" date="2019" name="Environ. Microbiol.">
        <title>Fungal ecological strategies reflected in gene transcription - a case study of two litter decomposers.</title>
        <authorList>
            <person name="Barbi F."/>
            <person name="Kohler A."/>
            <person name="Barry K."/>
            <person name="Baskaran P."/>
            <person name="Daum C."/>
            <person name="Fauchery L."/>
            <person name="Ihrmark K."/>
            <person name="Kuo A."/>
            <person name="LaButti K."/>
            <person name="Lipzen A."/>
            <person name="Morin E."/>
            <person name="Grigoriev I.V."/>
            <person name="Henrissat B."/>
            <person name="Lindahl B."/>
            <person name="Martin F."/>
        </authorList>
    </citation>
    <scope>NUCLEOTIDE SEQUENCE</scope>
    <source>
        <strain evidence="2">JB14</strain>
    </source>
</reference>